<keyword evidence="3" id="KW-1185">Reference proteome</keyword>
<evidence type="ECO:0000256" key="1">
    <source>
        <dbReference type="SAM" id="MobiDB-lite"/>
    </source>
</evidence>
<dbReference type="AlphaFoldDB" id="A0AAP0DTU0"/>
<proteinExistence type="predicted"/>
<accession>A0AAP0DTU0</accession>
<comment type="caution">
    <text evidence="2">The sequence shown here is derived from an EMBL/GenBank/DDBJ whole genome shotgun (WGS) entry which is preliminary data.</text>
</comment>
<reference evidence="2 3" key="1">
    <citation type="submission" date="2024-01" db="EMBL/GenBank/DDBJ databases">
        <title>Genome assemblies of Stephania.</title>
        <authorList>
            <person name="Yang L."/>
        </authorList>
    </citation>
    <scope>NUCLEOTIDE SEQUENCE [LARGE SCALE GENOMIC DNA]</scope>
    <source>
        <strain evidence="2">YNDBR</strain>
        <tissue evidence="2">Leaf</tissue>
    </source>
</reference>
<feature type="compositionally biased region" description="Low complexity" evidence="1">
    <location>
        <begin position="173"/>
        <end position="189"/>
    </location>
</feature>
<evidence type="ECO:0000313" key="2">
    <source>
        <dbReference type="EMBL" id="KAK9080931.1"/>
    </source>
</evidence>
<sequence>MGPAMRSGRMQVNGDEFWPANRLWCGPTRTCGGAKARLLLCPWRRRCRDRGEKRAPFGVPPHCVRSLRRRWVSHSPVLKHDQGGVRHVCESTASKPVRRKEVRSRIPNGCTADRPRPFEKWFECEHTRRTRKMVNYASSGRGRPRGNSWRPAADTDVQIVRPTGHVGERLIEPSSSRFPPKFPSDSRSSVRVLSAKPMIRGMGTQRLRPILKL</sequence>
<organism evidence="2 3">
    <name type="scientific">Stephania yunnanensis</name>
    <dbReference type="NCBI Taxonomy" id="152371"/>
    <lineage>
        <taxon>Eukaryota</taxon>
        <taxon>Viridiplantae</taxon>
        <taxon>Streptophyta</taxon>
        <taxon>Embryophyta</taxon>
        <taxon>Tracheophyta</taxon>
        <taxon>Spermatophyta</taxon>
        <taxon>Magnoliopsida</taxon>
        <taxon>Ranunculales</taxon>
        <taxon>Menispermaceae</taxon>
        <taxon>Menispermoideae</taxon>
        <taxon>Cissampelideae</taxon>
        <taxon>Stephania</taxon>
    </lineage>
</organism>
<protein>
    <submittedName>
        <fullName evidence="2">Uncharacterized protein</fullName>
    </submittedName>
</protein>
<gene>
    <name evidence="2" type="ORF">Syun_031897</name>
</gene>
<dbReference type="Proteomes" id="UP001420932">
    <property type="component" value="Unassembled WGS sequence"/>
</dbReference>
<dbReference type="EMBL" id="JBBNAF010000060">
    <property type="protein sequence ID" value="KAK9080931.1"/>
    <property type="molecule type" value="Genomic_DNA"/>
</dbReference>
<evidence type="ECO:0000313" key="3">
    <source>
        <dbReference type="Proteomes" id="UP001420932"/>
    </source>
</evidence>
<name>A0AAP0DTU0_9MAGN</name>
<feature type="region of interest" description="Disordered" evidence="1">
    <location>
        <begin position="170"/>
        <end position="189"/>
    </location>
</feature>